<dbReference type="InterPro" id="IPR010624">
    <property type="entry name" value="KaiC_dom"/>
</dbReference>
<sequence>MKAIKTAAPQLLPKIATGIPGFDELSHGGLPRNRTSLLRGGPGSGKTVFALQSLVNAVRRRQEPGIFVAFEESPRQIIANAASFNWGLPGLRNKLFFMDAKLSPEVVQSGEFDLSGMLAMLKAKKDEMGAKWIVFDGIDVLLTLLQNPISEMQEIYRIRDWLAENDVNAAMITAKIDGGTSEVANYGFLQFMVDCVVKFERRLEHGVALHRLQITKYRGSGFTAGEYPVSFGPAGMEVDAPEPAEIKQVASGERVSSGIERLDTMLGGGLFRGSSTLITGVPGTSKTTLAGKFVEAACRRGERTLFVSFDEGADRIARNLTSVGIHLKTHIKAGLLRMYSGRTETIGAEDQLVKLKALIREHRPRCMVIDPLSAIAKTGGLAAARAVANRFIYLAKDEKITVMVTAINEGDEPETEATDLQISTIAD</sequence>
<dbReference type="InterPro" id="IPR003593">
    <property type="entry name" value="AAA+_ATPase"/>
</dbReference>
<accession>A0A1F6V8S5</accession>
<comment type="caution">
    <text evidence="2">The sequence shown here is derived from an EMBL/GenBank/DDBJ whole genome shotgun (WGS) entry which is preliminary data.</text>
</comment>
<dbReference type="PANTHER" id="PTHR42926:SF1">
    <property type="entry name" value="CIRCADIAN CLOCK OSCILLATOR PROTEIN KAIC 1"/>
    <property type="match status" value="1"/>
</dbReference>
<dbReference type="InterPro" id="IPR051347">
    <property type="entry name" value="Circadian_clock_KaiC-rel"/>
</dbReference>
<protein>
    <recommendedName>
        <fullName evidence="1">KaiC domain-containing protein</fullName>
    </recommendedName>
</protein>
<organism evidence="2 3">
    <name type="scientific">Candidatus Muproteobacteria bacterium RBG_16_60_9</name>
    <dbReference type="NCBI Taxonomy" id="1817755"/>
    <lineage>
        <taxon>Bacteria</taxon>
        <taxon>Pseudomonadati</taxon>
        <taxon>Pseudomonadota</taxon>
        <taxon>Candidatus Muproteobacteria</taxon>
    </lineage>
</organism>
<dbReference type="PRINTS" id="PR01874">
    <property type="entry name" value="DNAREPAIRADA"/>
</dbReference>
<feature type="non-terminal residue" evidence="2">
    <location>
        <position position="427"/>
    </location>
</feature>
<dbReference type="SUPFAM" id="SSF52540">
    <property type="entry name" value="P-loop containing nucleoside triphosphate hydrolases"/>
    <property type="match status" value="2"/>
</dbReference>
<dbReference type="AlphaFoldDB" id="A0A1F6V8S5"/>
<dbReference type="PANTHER" id="PTHR42926">
    <property type="match status" value="1"/>
</dbReference>
<dbReference type="Pfam" id="PF06745">
    <property type="entry name" value="ATPase"/>
    <property type="match status" value="2"/>
</dbReference>
<reference evidence="2 3" key="1">
    <citation type="journal article" date="2016" name="Nat. Commun.">
        <title>Thousands of microbial genomes shed light on interconnected biogeochemical processes in an aquifer system.</title>
        <authorList>
            <person name="Anantharaman K."/>
            <person name="Brown C.T."/>
            <person name="Hug L.A."/>
            <person name="Sharon I."/>
            <person name="Castelle C.J."/>
            <person name="Probst A.J."/>
            <person name="Thomas B.C."/>
            <person name="Singh A."/>
            <person name="Wilkins M.J."/>
            <person name="Karaoz U."/>
            <person name="Brodie E.L."/>
            <person name="Williams K.H."/>
            <person name="Hubbard S.S."/>
            <person name="Banfield J.F."/>
        </authorList>
    </citation>
    <scope>NUCLEOTIDE SEQUENCE [LARGE SCALE GENOMIC DNA]</scope>
</reference>
<dbReference type="GO" id="GO:0005524">
    <property type="term" value="F:ATP binding"/>
    <property type="evidence" value="ECO:0007669"/>
    <property type="project" value="InterPro"/>
</dbReference>
<dbReference type="InterPro" id="IPR027417">
    <property type="entry name" value="P-loop_NTPase"/>
</dbReference>
<name>A0A1F6V8S5_9PROT</name>
<dbReference type="Proteomes" id="UP000179076">
    <property type="component" value="Unassembled WGS sequence"/>
</dbReference>
<evidence type="ECO:0000259" key="1">
    <source>
        <dbReference type="PROSITE" id="PS51146"/>
    </source>
</evidence>
<proteinExistence type="predicted"/>
<feature type="domain" description="KaiC" evidence="1">
    <location>
        <begin position="13"/>
        <end position="252"/>
    </location>
</feature>
<evidence type="ECO:0000313" key="3">
    <source>
        <dbReference type="Proteomes" id="UP000179076"/>
    </source>
</evidence>
<dbReference type="PROSITE" id="PS51146">
    <property type="entry name" value="KAIC"/>
    <property type="match status" value="2"/>
</dbReference>
<gene>
    <name evidence="2" type="ORF">A2W18_10460</name>
</gene>
<dbReference type="EMBL" id="MFSP01000097">
    <property type="protein sequence ID" value="OGI66028.1"/>
    <property type="molecule type" value="Genomic_DNA"/>
</dbReference>
<dbReference type="SMART" id="SM00382">
    <property type="entry name" value="AAA"/>
    <property type="match status" value="2"/>
</dbReference>
<dbReference type="Gene3D" id="3.40.50.300">
    <property type="entry name" value="P-loop containing nucleotide triphosphate hydrolases"/>
    <property type="match status" value="2"/>
</dbReference>
<feature type="domain" description="KaiC" evidence="1">
    <location>
        <begin position="253"/>
        <end position="427"/>
    </location>
</feature>
<evidence type="ECO:0000313" key="2">
    <source>
        <dbReference type="EMBL" id="OGI66028.1"/>
    </source>
</evidence>
<dbReference type="InterPro" id="IPR014774">
    <property type="entry name" value="KaiC-like_dom"/>
</dbReference>